<comment type="caution">
    <text evidence="1">The sequence shown here is derived from an EMBL/GenBank/DDBJ whole genome shotgun (WGS) entry which is preliminary data.</text>
</comment>
<evidence type="ECO:0000313" key="1">
    <source>
        <dbReference type="EMBL" id="GGA27178.1"/>
    </source>
</evidence>
<dbReference type="EMBL" id="BMHF01000002">
    <property type="protein sequence ID" value="GGA27178.1"/>
    <property type="molecule type" value="Genomic_DNA"/>
</dbReference>
<organism evidence="1 2">
    <name type="scientific">Paenibacillus physcomitrellae</name>
    <dbReference type="NCBI Taxonomy" id="1619311"/>
    <lineage>
        <taxon>Bacteria</taxon>
        <taxon>Bacillati</taxon>
        <taxon>Bacillota</taxon>
        <taxon>Bacilli</taxon>
        <taxon>Bacillales</taxon>
        <taxon>Paenibacillaceae</taxon>
        <taxon>Paenibacillus</taxon>
    </lineage>
</organism>
<protein>
    <submittedName>
        <fullName evidence="1">Uncharacterized protein</fullName>
    </submittedName>
</protein>
<keyword evidence="2" id="KW-1185">Reference proteome</keyword>
<name>A0ABQ1FS27_9BACL</name>
<evidence type="ECO:0000313" key="2">
    <source>
        <dbReference type="Proteomes" id="UP000609323"/>
    </source>
</evidence>
<reference evidence="2" key="1">
    <citation type="journal article" date="2019" name="Int. J. Syst. Evol. Microbiol.">
        <title>The Global Catalogue of Microorganisms (GCM) 10K type strain sequencing project: providing services to taxonomists for standard genome sequencing and annotation.</title>
        <authorList>
            <consortium name="The Broad Institute Genomics Platform"/>
            <consortium name="The Broad Institute Genome Sequencing Center for Infectious Disease"/>
            <person name="Wu L."/>
            <person name="Ma J."/>
        </authorList>
    </citation>
    <scope>NUCLEOTIDE SEQUENCE [LARGE SCALE GENOMIC DNA]</scope>
    <source>
        <strain evidence="2">CGMCC 1.15044</strain>
    </source>
</reference>
<proteinExistence type="predicted"/>
<dbReference type="Proteomes" id="UP000609323">
    <property type="component" value="Unassembled WGS sequence"/>
</dbReference>
<gene>
    <name evidence="1" type="ORF">GCM10010917_10020</name>
</gene>
<accession>A0ABQ1FS27</accession>
<sequence>MTIRDETESERPNDWVISGRAKLNIEVFIIATTTAIPSSTVNMPSFFKPELCGAWPSVWREEETSGDAAFIKSHPLLSVLLF</sequence>